<dbReference type="PROSITE" id="PS50234">
    <property type="entry name" value="VWFA"/>
    <property type="match status" value="1"/>
</dbReference>
<dbReference type="InterPro" id="IPR002035">
    <property type="entry name" value="VWF_A"/>
</dbReference>
<dbReference type="Proteomes" id="UP000321412">
    <property type="component" value="Unassembled WGS sequence"/>
</dbReference>
<proteinExistence type="predicted"/>
<dbReference type="EMBL" id="VOSM01000002">
    <property type="protein sequence ID" value="TXD38060.1"/>
    <property type="molecule type" value="Genomic_DNA"/>
</dbReference>
<evidence type="ECO:0000313" key="3">
    <source>
        <dbReference type="Proteomes" id="UP000321412"/>
    </source>
</evidence>
<dbReference type="Pfam" id="PF00092">
    <property type="entry name" value="VWA"/>
    <property type="match status" value="1"/>
</dbReference>
<keyword evidence="3" id="KW-1185">Reference proteome</keyword>
<name>A0A5C6XIR9_9DELT</name>
<dbReference type="RefSeq" id="WP_146980006.1">
    <property type="nucleotide sequence ID" value="NZ_VOSM01000002.1"/>
</dbReference>
<dbReference type="SUPFAM" id="SSF53300">
    <property type="entry name" value="vWA-like"/>
    <property type="match status" value="1"/>
</dbReference>
<dbReference type="Gene3D" id="3.40.50.410">
    <property type="entry name" value="von Willebrand factor, type A domain"/>
    <property type="match status" value="1"/>
</dbReference>
<gene>
    <name evidence="2" type="ORF">FRC98_03945</name>
</gene>
<evidence type="ECO:0000313" key="2">
    <source>
        <dbReference type="EMBL" id="TXD38060.1"/>
    </source>
</evidence>
<accession>A0A5C6XIR9</accession>
<reference evidence="2 3" key="1">
    <citation type="submission" date="2019-08" db="EMBL/GenBank/DDBJ databases">
        <title>Bradymonadales sp. TMQ4.</title>
        <authorList>
            <person name="Liang Q."/>
        </authorList>
    </citation>
    <scope>NUCLEOTIDE SEQUENCE [LARGE SCALE GENOMIC DNA]</scope>
    <source>
        <strain evidence="2 3">TMQ4</strain>
    </source>
</reference>
<comment type="caution">
    <text evidence="2">The sequence shown here is derived from an EMBL/GenBank/DDBJ whole genome shotgun (WGS) entry which is preliminary data.</text>
</comment>
<organism evidence="2 3">
    <name type="scientific">Lujinxingia vulgaris</name>
    <dbReference type="NCBI Taxonomy" id="2600176"/>
    <lineage>
        <taxon>Bacteria</taxon>
        <taxon>Deltaproteobacteria</taxon>
        <taxon>Bradymonadales</taxon>
        <taxon>Lujinxingiaceae</taxon>
        <taxon>Lujinxingia</taxon>
    </lineage>
</organism>
<dbReference type="AlphaFoldDB" id="A0A5C6XIR9"/>
<feature type="domain" description="VWFA" evidence="1">
    <location>
        <begin position="54"/>
        <end position="225"/>
    </location>
</feature>
<dbReference type="OrthoDB" id="5482417at2"/>
<dbReference type="SMART" id="SM00327">
    <property type="entry name" value="VWA"/>
    <property type="match status" value="1"/>
</dbReference>
<sequence length="545" mass="57965">MGSERMKNRVSKPFVLAVATVISSVMFTPQVFAWNFDDTCSPTQVTEVEVTRPGALFMLDRSGSMANTGTNCWIYYYGNYYYGPYCNPTLWEIAKSSIGQVLASLTSSTAPDEVKFGIGYFPNTTIAYQTGEDRRYQIVNSMNNTGPNGGTPTDSAINALRNSWSLNQTNYPAAGVLITDGAPNDASAAVSRACQLRNEGKSMFVVGLGGGTDTAFNNKLAAAAGKGCCGSSANASCSNGIGTDPCVSPGVGKNSCYGSYQANNQTEFRNALLSIASEIACTFPIDFSQFSSNSAPENPAAVRVRMNTASGQIQIPHKDANGGQGWFYASDNREQVTLTQTYCDQVRTPGQVESVETQLACDCQQPQGQECDVPNAPFGVCPLGTWICDEGYDVCEPIAADSCPVPCFGFPEGESCHTDNEFPFTEGPNTIDGERNRCKIGVTVCKDDVPSCEPIYEPMPELCDGLDNDCDGQIDNLSASWSKPEFASLSLSGTNSGAACMERDVCVCPSGTGEHSGAGANQSTEFQSFVSGWDPICTCSEGVGF</sequence>
<protein>
    <submittedName>
        <fullName evidence="2">VWA domain-containing protein</fullName>
    </submittedName>
</protein>
<dbReference type="InterPro" id="IPR036465">
    <property type="entry name" value="vWFA_dom_sf"/>
</dbReference>
<evidence type="ECO:0000259" key="1">
    <source>
        <dbReference type="PROSITE" id="PS50234"/>
    </source>
</evidence>
<dbReference type="CDD" id="cd00198">
    <property type="entry name" value="vWFA"/>
    <property type="match status" value="1"/>
</dbReference>